<reference evidence="1" key="1">
    <citation type="journal article" date="2021" name="Front. Microbiol.">
        <title>Comprehensive Comparative Genomics and Phenotyping of Methylobacterium Species.</title>
        <authorList>
            <person name="Alessa O."/>
            <person name="Ogura Y."/>
            <person name="Fujitani Y."/>
            <person name="Takami H."/>
            <person name="Hayashi T."/>
            <person name="Sahin N."/>
            <person name="Tani A."/>
        </authorList>
    </citation>
    <scope>NUCLEOTIDE SEQUENCE</scope>
    <source>
        <strain evidence="1">KCTC 52305</strain>
    </source>
</reference>
<proteinExistence type="predicted"/>
<evidence type="ECO:0000313" key="2">
    <source>
        <dbReference type="Proteomes" id="UP001055167"/>
    </source>
</evidence>
<sequence>MVYRASGGETVPRNRRCATMTDRDWTLRVAPTEAGVELEFALADLGGRPVTAVIALDRAEARHFARALLAASGDAAERTFPHPPVPDGA</sequence>
<keyword evidence="2" id="KW-1185">Reference proteome</keyword>
<reference evidence="1" key="2">
    <citation type="submission" date="2021-08" db="EMBL/GenBank/DDBJ databases">
        <authorList>
            <person name="Tani A."/>
            <person name="Ola A."/>
            <person name="Ogura Y."/>
            <person name="Katsura K."/>
            <person name="Hayashi T."/>
        </authorList>
    </citation>
    <scope>NUCLEOTIDE SEQUENCE</scope>
    <source>
        <strain evidence="1">KCTC 52305</strain>
    </source>
</reference>
<accession>A0ABQ4QRK8</accession>
<protein>
    <submittedName>
        <fullName evidence="1">Uncharacterized protein</fullName>
    </submittedName>
</protein>
<evidence type="ECO:0000313" key="1">
    <source>
        <dbReference type="EMBL" id="GJD47948.1"/>
    </source>
</evidence>
<dbReference type="EMBL" id="BPQH01000002">
    <property type="protein sequence ID" value="GJD47948.1"/>
    <property type="molecule type" value="Genomic_DNA"/>
</dbReference>
<organism evidence="1 2">
    <name type="scientific">Methylobacterium crusticola</name>
    <dbReference type="NCBI Taxonomy" id="1697972"/>
    <lineage>
        <taxon>Bacteria</taxon>
        <taxon>Pseudomonadati</taxon>
        <taxon>Pseudomonadota</taxon>
        <taxon>Alphaproteobacteria</taxon>
        <taxon>Hyphomicrobiales</taxon>
        <taxon>Methylobacteriaceae</taxon>
        <taxon>Methylobacterium</taxon>
    </lineage>
</organism>
<name>A0ABQ4QRK8_9HYPH</name>
<gene>
    <name evidence="1" type="ORF">OPKNFCMD_0661</name>
</gene>
<dbReference type="Proteomes" id="UP001055167">
    <property type="component" value="Unassembled WGS sequence"/>
</dbReference>
<comment type="caution">
    <text evidence="1">The sequence shown here is derived from an EMBL/GenBank/DDBJ whole genome shotgun (WGS) entry which is preliminary data.</text>
</comment>